<evidence type="ECO:0000313" key="3">
    <source>
        <dbReference type="Proteomes" id="UP000294664"/>
    </source>
</evidence>
<feature type="compositionally biased region" description="Pro residues" evidence="1">
    <location>
        <begin position="1"/>
        <end position="12"/>
    </location>
</feature>
<dbReference type="AlphaFoldDB" id="A0A4R3LSB5"/>
<sequence>MSKDQAPPPPGPLDRIPVDPAERRAATDIARSVGALVSAGAAARMTVDETPWSLHTLRAEGAARAAEDGA</sequence>
<gene>
    <name evidence="2" type="ORF">EDC64_11947</name>
</gene>
<evidence type="ECO:0000256" key="1">
    <source>
        <dbReference type="SAM" id="MobiDB-lite"/>
    </source>
</evidence>
<organism evidence="2 3">
    <name type="scientific">Aquabacter spiritensis</name>
    <dbReference type="NCBI Taxonomy" id="933073"/>
    <lineage>
        <taxon>Bacteria</taxon>
        <taxon>Pseudomonadati</taxon>
        <taxon>Pseudomonadota</taxon>
        <taxon>Alphaproteobacteria</taxon>
        <taxon>Hyphomicrobiales</taxon>
        <taxon>Xanthobacteraceae</taxon>
        <taxon>Aquabacter</taxon>
    </lineage>
</organism>
<dbReference type="EMBL" id="SMAI01000019">
    <property type="protein sequence ID" value="TCT01077.1"/>
    <property type="molecule type" value="Genomic_DNA"/>
</dbReference>
<protein>
    <submittedName>
        <fullName evidence="2">Uncharacterized protein</fullName>
    </submittedName>
</protein>
<dbReference type="RefSeq" id="WP_132035516.1">
    <property type="nucleotide sequence ID" value="NZ_SMAI01000019.1"/>
</dbReference>
<proteinExistence type="predicted"/>
<dbReference type="Proteomes" id="UP000294664">
    <property type="component" value="Unassembled WGS sequence"/>
</dbReference>
<keyword evidence="3" id="KW-1185">Reference proteome</keyword>
<reference evidence="2 3" key="1">
    <citation type="submission" date="2019-03" db="EMBL/GenBank/DDBJ databases">
        <title>Genomic Encyclopedia of Type Strains, Phase IV (KMG-IV): sequencing the most valuable type-strain genomes for metagenomic binning, comparative biology and taxonomic classification.</title>
        <authorList>
            <person name="Goeker M."/>
        </authorList>
    </citation>
    <scope>NUCLEOTIDE SEQUENCE [LARGE SCALE GENOMIC DNA]</scope>
    <source>
        <strain evidence="2 3">DSM 9035</strain>
    </source>
</reference>
<name>A0A4R3LSB5_9HYPH</name>
<comment type="caution">
    <text evidence="2">The sequence shown here is derived from an EMBL/GenBank/DDBJ whole genome shotgun (WGS) entry which is preliminary data.</text>
</comment>
<feature type="region of interest" description="Disordered" evidence="1">
    <location>
        <begin position="1"/>
        <end position="20"/>
    </location>
</feature>
<evidence type="ECO:0000313" key="2">
    <source>
        <dbReference type="EMBL" id="TCT01077.1"/>
    </source>
</evidence>
<accession>A0A4R3LSB5</accession>